<dbReference type="PANTHER" id="PTHR43791:SF36">
    <property type="entry name" value="TRANSPORTER, PUTATIVE (AFU_ORTHOLOGUE AFUA_6G08340)-RELATED"/>
    <property type="match status" value="1"/>
</dbReference>
<dbReference type="OrthoDB" id="196786at2759"/>
<dbReference type="EMBL" id="GL433867">
    <property type="protein sequence ID" value="EFN51172.1"/>
    <property type="molecule type" value="Genomic_DNA"/>
</dbReference>
<dbReference type="InterPro" id="IPR011701">
    <property type="entry name" value="MFS"/>
</dbReference>
<dbReference type="SUPFAM" id="SSF103473">
    <property type="entry name" value="MFS general substrate transporter"/>
    <property type="match status" value="1"/>
</dbReference>
<keyword evidence="5 7" id="KW-0472">Membrane</keyword>
<dbReference type="InParanoid" id="E1ZSL2"/>
<keyword evidence="3 7" id="KW-0812">Transmembrane</keyword>
<dbReference type="GO" id="GO:0022857">
    <property type="term" value="F:transmembrane transporter activity"/>
    <property type="evidence" value="ECO:0007669"/>
    <property type="project" value="InterPro"/>
</dbReference>
<dbReference type="Gene3D" id="1.20.1250.20">
    <property type="entry name" value="MFS general substrate transporter like domains"/>
    <property type="match status" value="2"/>
</dbReference>
<feature type="transmembrane region" description="Helical" evidence="7">
    <location>
        <begin position="128"/>
        <end position="150"/>
    </location>
</feature>
<dbReference type="Pfam" id="PF07690">
    <property type="entry name" value="MFS_1"/>
    <property type="match status" value="1"/>
</dbReference>
<feature type="region of interest" description="Disordered" evidence="6">
    <location>
        <begin position="257"/>
        <end position="329"/>
    </location>
</feature>
<organism evidence="9">
    <name type="scientific">Chlorella variabilis</name>
    <name type="common">Green alga</name>
    <dbReference type="NCBI Taxonomy" id="554065"/>
    <lineage>
        <taxon>Eukaryota</taxon>
        <taxon>Viridiplantae</taxon>
        <taxon>Chlorophyta</taxon>
        <taxon>core chlorophytes</taxon>
        <taxon>Trebouxiophyceae</taxon>
        <taxon>Chlorellales</taxon>
        <taxon>Chlorellaceae</taxon>
        <taxon>Chlorella clade</taxon>
        <taxon>Chlorella</taxon>
    </lineage>
</organism>
<feature type="transmembrane region" description="Helical" evidence="7">
    <location>
        <begin position="477"/>
        <end position="499"/>
    </location>
</feature>
<dbReference type="GO" id="GO:0016020">
    <property type="term" value="C:membrane"/>
    <property type="evidence" value="ECO:0007669"/>
    <property type="project" value="UniProtKB-SubCell"/>
</dbReference>
<evidence type="ECO:0000313" key="8">
    <source>
        <dbReference type="EMBL" id="EFN51172.1"/>
    </source>
</evidence>
<feature type="transmembrane region" description="Helical" evidence="7">
    <location>
        <begin position="511"/>
        <end position="531"/>
    </location>
</feature>
<evidence type="ECO:0000256" key="5">
    <source>
        <dbReference type="ARBA" id="ARBA00023136"/>
    </source>
</evidence>
<dbReference type="AlphaFoldDB" id="E1ZSL2"/>
<feature type="transmembrane region" description="Helical" evidence="7">
    <location>
        <begin position="385"/>
        <end position="405"/>
    </location>
</feature>
<proteinExistence type="predicted"/>
<dbReference type="KEGG" id="cvr:CHLNCDRAFT_141311"/>
<feature type="transmembrane region" description="Helical" evidence="7">
    <location>
        <begin position="162"/>
        <end position="183"/>
    </location>
</feature>
<gene>
    <name evidence="8" type="ORF">CHLNCDRAFT_141311</name>
</gene>
<dbReference type="eggNOG" id="KOG2533">
    <property type="taxonomic scope" value="Eukaryota"/>
</dbReference>
<evidence type="ECO:0000256" key="3">
    <source>
        <dbReference type="ARBA" id="ARBA00022692"/>
    </source>
</evidence>
<feature type="region of interest" description="Disordered" evidence="6">
    <location>
        <begin position="538"/>
        <end position="587"/>
    </location>
</feature>
<evidence type="ECO:0000256" key="4">
    <source>
        <dbReference type="ARBA" id="ARBA00022989"/>
    </source>
</evidence>
<sequence>MKELEQEGGAEAAQPSKTVGAPLEQLLASAERKLNWRILPLMSTMSMFCYIDRANLSFASASMNEDLGLSTATYGLGAGLFFATYATMQIPANMALSRVGGRRWLASICVAWGLVAACFAAINSTAAFLTLRTLLGAGAMPGMWCYVSFFYPRARLTVPMTIVMAGLSVAQVIGAPLAVGFLALDGAGGLAGWRWLFLLEGILSVPLGFAIWFLLPDSIAATRFLSPQEKAALRGEMRRQRQLDEVAASRLFARQQQLHQEQQGGSNGSGSKASLGGGLYGSTERPGQLELAPRPGGGEQPSQLHGQQQQPGGEGEEEGCEEQHHQPRRKLSEDWASLRVALRCPVAWCGGTWRMLHGIATNGLQYFVPLIIQTMLNQTTSTVEVTLLSAVPFAAAAAFHLLNAFHSQYTEEWRFHIAVPWVVGGAFMAALPAVTGSSNRAAAMVVLTLAGMGSMGAKGPDITWITSLMTAEERLLGLPLVNMVANIGAFVGPYIAGALHTASRNYDASEWVMAGTILGSALCVLAFPLRWSTTARHRQRLQQQQQQQRQAEEEGVDGGAGEEGEQEKEAEEGLVAAPRRSGGRMESGGYTRRVASFMGALAQGKALLACPERIRSQLLSALEPQRRRPAPRRAASYAFGGARRPQFAAGATAAAGGLYAMAEEDGHALAPAATY</sequence>
<feature type="compositionally biased region" description="Acidic residues" evidence="6">
    <location>
        <begin position="553"/>
        <end position="572"/>
    </location>
</feature>
<protein>
    <recommendedName>
        <fullName evidence="10">Major facilitator superfamily (MFS) profile domain-containing protein</fullName>
    </recommendedName>
</protein>
<dbReference type="OMA" id="WLASICV"/>
<dbReference type="RefSeq" id="XP_005843274.1">
    <property type="nucleotide sequence ID" value="XM_005843212.1"/>
</dbReference>
<comment type="subcellular location">
    <subcellularLocation>
        <location evidence="1">Membrane</location>
        <topology evidence="1">Multi-pass membrane protein</topology>
    </subcellularLocation>
</comment>
<evidence type="ECO:0000256" key="2">
    <source>
        <dbReference type="ARBA" id="ARBA00022448"/>
    </source>
</evidence>
<feature type="compositionally biased region" description="Low complexity" evidence="6">
    <location>
        <begin position="300"/>
        <end position="311"/>
    </location>
</feature>
<evidence type="ECO:0000256" key="1">
    <source>
        <dbReference type="ARBA" id="ARBA00004141"/>
    </source>
</evidence>
<evidence type="ECO:0000313" key="9">
    <source>
        <dbReference type="Proteomes" id="UP000008141"/>
    </source>
</evidence>
<reference evidence="8 9" key="1">
    <citation type="journal article" date="2010" name="Plant Cell">
        <title>The Chlorella variabilis NC64A genome reveals adaptation to photosymbiosis, coevolution with viruses, and cryptic sex.</title>
        <authorList>
            <person name="Blanc G."/>
            <person name="Duncan G."/>
            <person name="Agarkova I."/>
            <person name="Borodovsky M."/>
            <person name="Gurnon J."/>
            <person name="Kuo A."/>
            <person name="Lindquist E."/>
            <person name="Lucas S."/>
            <person name="Pangilinan J."/>
            <person name="Polle J."/>
            <person name="Salamov A."/>
            <person name="Terry A."/>
            <person name="Yamada T."/>
            <person name="Dunigan D.D."/>
            <person name="Grigoriev I.V."/>
            <person name="Claverie J.M."/>
            <person name="Van Etten J.L."/>
        </authorList>
    </citation>
    <scope>NUCLEOTIDE SEQUENCE [LARGE SCALE GENOMIC DNA]</scope>
    <source>
        <strain evidence="8 9">NC64A</strain>
    </source>
</reference>
<feature type="transmembrane region" description="Helical" evidence="7">
    <location>
        <begin position="104"/>
        <end position="122"/>
    </location>
</feature>
<dbReference type="GeneID" id="17350603"/>
<dbReference type="PANTHER" id="PTHR43791">
    <property type="entry name" value="PERMEASE-RELATED"/>
    <property type="match status" value="1"/>
</dbReference>
<evidence type="ECO:0008006" key="10">
    <source>
        <dbReference type="Google" id="ProtNLM"/>
    </source>
</evidence>
<feature type="compositionally biased region" description="Low complexity" evidence="6">
    <location>
        <begin position="257"/>
        <end position="274"/>
    </location>
</feature>
<keyword evidence="2" id="KW-0813">Transport</keyword>
<name>E1ZSL2_CHLVA</name>
<dbReference type="Proteomes" id="UP000008141">
    <property type="component" value="Unassembled WGS sequence"/>
</dbReference>
<evidence type="ECO:0000256" key="6">
    <source>
        <dbReference type="SAM" id="MobiDB-lite"/>
    </source>
</evidence>
<feature type="transmembrane region" description="Helical" evidence="7">
    <location>
        <begin position="417"/>
        <end position="434"/>
    </location>
</feature>
<dbReference type="InterPro" id="IPR036259">
    <property type="entry name" value="MFS_trans_sf"/>
</dbReference>
<keyword evidence="4 7" id="KW-1133">Transmembrane helix</keyword>
<accession>E1ZSL2</accession>
<keyword evidence="9" id="KW-1185">Reference proteome</keyword>
<feature type="transmembrane region" description="Helical" evidence="7">
    <location>
        <begin position="195"/>
        <end position="215"/>
    </location>
</feature>
<evidence type="ECO:0000256" key="7">
    <source>
        <dbReference type="SAM" id="Phobius"/>
    </source>
</evidence>
<feature type="transmembrane region" description="Helical" evidence="7">
    <location>
        <begin position="71"/>
        <end position="92"/>
    </location>
</feature>